<protein>
    <submittedName>
        <fullName evidence="3">Uncharacterized protein</fullName>
    </submittedName>
</protein>
<keyword evidence="2" id="KW-1133">Transmembrane helix</keyword>
<feature type="region of interest" description="Disordered" evidence="1">
    <location>
        <begin position="146"/>
        <end position="210"/>
    </location>
</feature>
<dbReference type="InParanoid" id="A0A0H2RL88"/>
<evidence type="ECO:0000313" key="3">
    <source>
        <dbReference type="EMBL" id="KLO05586.1"/>
    </source>
</evidence>
<feature type="compositionally biased region" description="Low complexity" evidence="1">
    <location>
        <begin position="99"/>
        <end position="117"/>
    </location>
</feature>
<name>A0A0H2RL88_9AGAM</name>
<feature type="compositionally biased region" description="Basic and acidic residues" evidence="1">
    <location>
        <begin position="444"/>
        <end position="479"/>
    </location>
</feature>
<evidence type="ECO:0000256" key="1">
    <source>
        <dbReference type="SAM" id="MobiDB-lite"/>
    </source>
</evidence>
<feature type="region of interest" description="Disordered" evidence="1">
    <location>
        <begin position="75"/>
        <end position="124"/>
    </location>
</feature>
<evidence type="ECO:0000313" key="4">
    <source>
        <dbReference type="Proteomes" id="UP000053477"/>
    </source>
</evidence>
<dbReference type="Proteomes" id="UP000053477">
    <property type="component" value="Unassembled WGS sequence"/>
</dbReference>
<dbReference type="AlphaFoldDB" id="A0A0H2RL88"/>
<accession>A0A0H2RL88</accession>
<feature type="region of interest" description="Disordered" evidence="1">
    <location>
        <begin position="434"/>
        <end position="479"/>
    </location>
</feature>
<sequence>MSSPPRPPQARINDGYLNILLITLVGVLLELGIFLSNAFNRILISFAINYRPRYLFPLLTNNTVVRSRETRRMLNTDIERQNGDGDQDDAVSEGSGSGSTVRAASLTSTSRASTRPAGFSTANSGITQAAQPGLATVLQAAYTARGRSRHAASSRTVSESRTYNFTPSVSTPGNNLQQGFTSSTRQPVPQDVQGPPINGQIYIPDTSNPVPPTRIYIPDTSNPVPPLPRRRPHAMDHVQGTVTSNGLHPRDCNAAYERRTISPAISQDTLDRRSERDGRISTNSHRVDYLRNAIDSLRQPFRQHIVTRVPVPLYAEDTVLVDTREGDSGTTSGTPGTTAGTLYEGGGSIIVSEPTDAGIEIGEHIYPGGERVDEWIDAAQEVDTRNNGGWSDVRSTADLASAYSYVQEEMSGTFGIYPFARAVGGAAGAGPSYRPIRAAGSSHSHAEDEDRDEETSREVEETTEKPDYVGKGKQREEND</sequence>
<keyword evidence="2" id="KW-0812">Transmembrane</keyword>
<evidence type="ECO:0000256" key="2">
    <source>
        <dbReference type="SAM" id="Phobius"/>
    </source>
</evidence>
<keyword evidence="4" id="KW-1185">Reference proteome</keyword>
<keyword evidence="2" id="KW-0472">Membrane</keyword>
<dbReference type="EMBL" id="KQ086288">
    <property type="protein sequence ID" value="KLO05586.1"/>
    <property type="molecule type" value="Genomic_DNA"/>
</dbReference>
<reference evidence="3 4" key="1">
    <citation type="submission" date="2015-04" db="EMBL/GenBank/DDBJ databases">
        <title>Complete genome sequence of Schizopora paradoxa KUC8140, a cosmopolitan wood degrader in East Asia.</title>
        <authorList>
            <consortium name="DOE Joint Genome Institute"/>
            <person name="Min B."/>
            <person name="Park H."/>
            <person name="Jang Y."/>
            <person name="Kim J.-J."/>
            <person name="Kim K.H."/>
            <person name="Pangilinan J."/>
            <person name="Lipzen A."/>
            <person name="Riley R."/>
            <person name="Grigoriev I.V."/>
            <person name="Spatafora J.W."/>
            <person name="Choi I.-G."/>
        </authorList>
    </citation>
    <scope>NUCLEOTIDE SEQUENCE [LARGE SCALE GENOMIC DNA]</scope>
    <source>
        <strain evidence="3 4">KUC8140</strain>
    </source>
</reference>
<proteinExistence type="predicted"/>
<gene>
    <name evidence="3" type="ORF">SCHPADRAFT_946788</name>
</gene>
<organism evidence="3 4">
    <name type="scientific">Schizopora paradoxa</name>
    <dbReference type="NCBI Taxonomy" id="27342"/>
    <lineage>
        <taxon>Eukaryota</taxon>
        <taxon>Fungi</taxon>
        <taxon>Dikarya</taxon>
        <taxon>Basidiomycota</taxon>
        <taxon>Agaricomycotina</taxon>
        <taxon>Agaricomycetes</taxon>
        <taxon>Hymenochaetales</taxon>
        <taxon>Schizoporaceae</taxon>
        <taxon>Schizopora</taxon>
    </lineage>
</organism>
<feature type="compositionally biased region" description="Polar residues" evidence="1">
    <location>
        <begin position="156"/>
        <end position="187"/>
    </location>
</feature>
<feature type="transmembrane region" description="Helical" evidence="2">
    <location>
        <begin position="15"/>
        <end position="35"/>
    </location>
</feature>